<organism evidence="2 3">
    <name type="scientific">Bacillus oleivorans</name>
    <dbReference type="NCBI Taxonomy" id="1448271"/>
    <lineage>
        <taxon>Bacteria</taxon>
        <taxon>Bacillati</taxon>
        <taxon>Bacillota</taxon>
        <taxon>Bacilli</taxon>
        <taxon>Bacillales</taxon>
        <taxon>Bacillaceae</taxon>
        <taxon>Bacillus</taxon>
    </lineage>
</organism>
<dbReference type="Pfam" id="PF03413">
    <property type="entry name" value="PepSY"/>
    <property type="match status" value="2"/>
</dbReference>
<protein>
    <submittedName>
        <fullName evidence="2">Peptidase YpeB-like protein</fullName>
    </submittedName>
</protein>
<evidence type="ECO:0000259" key="1">
    <source>
        <dbReference type="Pfam" id="PF03413"/>
    </source>
</evidence>
<dbReference type="InterPro" id="IPR025711">
    <property type="entry name" value="PepSY"/>
</dbReference>
<sequence length="183" mass="19877">MKKKVWIASGIAGIVLLGGAVGAGAIAIPKVNENLIPIDKAQEISLNEVNGTVESIELEQEHGRFVYDVDVNPKNSNDDVEVDVDAVTGAVVKVDDDRIDDDNQTSVNNSGQQNQEIITQEEAIAIAVADTPGKAVEVDFDGDDGDYEIEVRDGQLKVEYKIDAYTGNILEKETEDDDWDDED</sequence>
<accession>A0A285CUL7</accession>
<dbReference type="Proteomes" id="UP000219546">
    <property type="component" value="Unassembled WGS sequence"/>
</dbReference>
<evidence type="ECO:0000313" key="3">
    <source>
        <dbReference type="Proteomes" id="UP000219546"/>
    </source>
</evidence>
<name>A0A285CUL7_9BACI</name>
<dbReference type="OrthoDB" id="2476750at2"/>
<dbReference type="Gene3D" id="3.10.450.40">
    <property type="match status" value="2"/>
</dbReference>
<gene>
    <name evidence="2" type="ORF">SAMN05877753_104217</name>
</gene>
<proteinExistence type="predicted"/>
<reference evidence="2 3" key="1">
    <citation type="submission" date="2017-08" db="EMBL/GenBank/DDBJ databases">
        <authorList>
            <person name="de Groot N.N."/>
        </authorList>
    </citation>
    <scope>NUCLEOTIDE SEQUENCE [LARGE SCALE GENOMIC DNA]</scope>
    <source>
        <strain evidence="2 3">JC228</strain>
    </source>
</reference>
<dbReference type="RefSeq" id="WP_097158614.1">
    <property type="nucleotide sequence ID" value="NZ_JBEPMQ010000006.1"/>
</dbReference>
<dbReference type="EMBL" id="OAOP01000004">
    <property type="protein sequence ID" value="SNX70633.1"/>
    <property type="molecule type" value="Genomic_DNA"/>
</dbReference>
<feature type="domain" description="PepSY" evidence="1">
    <location>
        <begin position="36"/>
        <end position="94"/>
    </location>
</feature>
<keyword evidence="3" id="KW-1185">Reference proteome</keyword>
<feature type="domain" description="PepSY" evidence="1">
    <location>
        <begin position="118"/>
        <end position="173"/>
    </location>
</feature>
<evidence type="ECO:0000313" key="2">
    <source>
        <dbReference type="EMBL" id="SNX70633.1"/>
    </source>
</evidence>
<dbReference type="AlphaFoldDB" id="A0A285CUL7"/>